<name>A0A6A6TUJ6_9PLEO</name>
<dbReference type="OrthoDB" id="288942at2759"/>
<dbReference type="PANTHER" id="PTHR38790">
    <property type="entry name" value="2EXR DOMAIN-CONTAINING PROTEIN-RELATED"/>
    <property type="match status" value="1"/>
</dbReference>
<sequence length="539" mass="61534">MGDTWEGRSRSYYNELQDNRPISGQTALGFDLRDASSRVEPWVTQRIHSDDLRSWNTTPLNDPRRDLPVPFNNQCNDSDGKNFCDCQIGSSHRSHVDRCMYYGHHVEPLAWSIDPGSVNPQENSSLFARFPPEIRDTIYEYALTDCTSNPFNTDKPARRPMYSSNPFRGLPSTDIAFPLLQSCKAVYLHAFKIPLLSNPFNIYRFGSLPSYDTTRPRFLNLAPWQFALIHRLDISVQQTNLEGGYLATYLDTWRAAERHSRYVVAPRFYQETRKTYPGPVMQSFCFGLLSVTPNEDAIPVTLPTKSSNYPTTAIRGENRSPFSVTQTARAMVARPMTHLTLRLSRTDWWTWTDTPSAPTVDHLGLDPALGDGRGREHERPAHLRMMNLAAERRAGQWPNPWGQHPPPTAYTGTWGASIAKLPDLKVLELILETFGTKKAQLDTVIECAKTWRFPLDGGKWELIWDGKVEDASYQHAVPGQQRYTSMSTDLEEALYGLDDSELESNDEDSDQNWIANQSWITEDSTVVVRIIRFRRARIH</sequence>
<dbReference type="EMBL" id="MU004289">
    <property type="protein sequence ID" value="KAF2662643.1"/>
    <property type="molecule type" value="Genomic_DNA"/>
</dbReference>
<protein>
    <submittedName>
        <fullName evidence="1">Uncharacterized protein</fullName>
    </submittedName>
</protein>
<accession>A0A6A6TUJ6</accession>
<evidence type="ECO:0000313" key="1">
    <source>
        <dbReference type="EMBL" id="KAF2662643.1"/>
    </source>
</evidence>
<organism evidence="1 2">
    <name type="scientific">Lophiostoma macrostomum CBS 122681</name>
    <dbReference type="NCBI Taxonomy" id="1314788"/>
    <lineage>
        <taxon>Eukaryota</taxon>
        <taxon>Fungi</taxon>
        <taxon>Dikarya</taxon>
        <taxon>Ascomycota</taxon>
        <taxon>Pezizomycotina</taxon>
        <taxon>Dothideomycetes</taxon>
        <taxon>Pleosporomycetidae</taxon>
        <taxon>Pleosporales</taxon>
        <taxon>Lophiostomataceae</taxon>
        <taxon>Lophiostoma</taxon>
    </lineage>
</organism>
<gene>
    <name evidence="1" type="ORF">K491DRAFT_709987</name>
</gene>
<reference evidence="1" key="1">
    <citation type="journal article" date="2020" name="Stud. Mycol.">
        <title>101 Dothideomycetes genomes: a test case for predicting lifestyles and emergence of pathogens.</title>
        <authorList>
            <person name="Haridas S."/>
            <person name="Albert R."/>
            <person name="Binder M."/>
            <person name="Bloem J."/>
            <person name="Labutti K."/>
            <person name="Salamov A."/>
            <person name="Andreopoulos B."/>
            <person name="Baker S."/>
            <person name="Barry K."/>
            <person name="Bills G."/>
            <person name="Bluhm B."/>
            <person name="Cannon C."/>
            <person name="Castanera R."/>
            <person name="Culley D."/>
            <person name="Daum C."/>
            <person name="Ezra D."/>
            <person name="Gonzalez J."/>
            <person name="Henrissat B."/>
            <person name="Kuo A."/>
            <person name="Liang C."/>
            <person name="Lipzen A."/>
            <person name="Lutzoni F."/>
            <person name="Magnuson J."/>
            <person name="Mondo S."/>
            <person name="Nolan M."/>
            <person name="Ohm R."/>
            <person name="Pangilinan J."/>
            <person name="Park H.-J."/>
            <person name="Ramirez L."/>
            <person name="Alfaro M."/>
            <person name="Sun H."/>
            <person name="Tritt A."/>
            <person name="Yoshinaga Y."/>
            <person name="Zwiers L.-H."/>
            <person name="Turgeon B."/>
            <person name="Goodwin S."/>
            <person name="Spatafora J."/>
            <person name="Crous P."/>
            <person name="Grigoriev I."/>
        </authorList>
    </citation>
    <scope>NUCLEOTIDE SEQUENCE</scope>
    <source>
        <strain evidence="1">CBS 122681</strain>
    </source>
</reference>
<dbReference type="Proteomes" id="UP000799324">
    <property type="component" value="Unassembled WGS sequence"/>
</dbReference>
<proteinExistence type="predicted"/>
<keyword evidence="2" id="KW-1185">Reference proteome</keyword>
<dbReference type="AlphaFoldDB" id="A0A6A6TUJ6"/>
<dbReference type="PANTHER" id="PTHR38790:SF4">
    <property type="entry name" value="2EXR DOMAIN-CONTAINING PROTEIN"/>
    <property type="match status" value="1"/>
</dbReference>
<evidence type="ECO:0000313" key="2">
    <source>
        <dbReference type="Proteomes" id="UP000799324"/>
    </source>
</evidence>